<dbReference type="SUPFAM" id="SSF49384">
    <property type="entry name" value="Carbohydrate-binding domain"/>
    <property type="match status" value="1"/>
</dbReference>
<dbReference type="Gene3D" id="2.60.120.200">
    <property type="match status" value="1"/>
</dbReference>
<dbReference type="GO" id="GO:0004553">
    <property type="term" value="F:hydrolase activity, hydrolyzing O-glycosyl compounds"/>
    <property type="evidence" value="ECO:0007669"/>
    <property type="project" value="InterPro"/>
</dbReference>
<dbReference type="PROSITE" id="PS51172">
    <property type="entry name" value="CBM3"/>
    <property type="match status" value="1"/>
</dbReference>
<dbReference type="GO" id="GO:0005975">
    <property type="term" value="P:carbohydrate metabolic process"/>
    <property type="evidence" value="ECO:0007669"/>
    <property type="project" value="InterPro"/>
</dbReference>
<gene>
    <name evidence="5" type="ORF">JFN87_02540</name>
</gene>
<dbReference type="CDD" id="cd00413">
    <property type="entry name" value="Glyco_hydrolase_16"/>
    <property type="match status" value="1"/>
</dbReference>
<sequence length="466" mass="49589">MEYAPTRPRALRRALVAGSAMACAAAGLIATSPAHAAAPALTVQYKTGTAAQADEAEPWLTVHNNTGSAVALDRVTLRYYFTADTTGSYTFACAWAQAGCGNVRGSVVKMPTPTATADHYLEITFTGGSIPAGGSSGDLQLRLFRTDWQRVDQANDYSFDAADTSYTTSQHVTASLDGDQVWGTNPDGSTSGGGGGTTPPPDNPPPSGTALFDDFHYTGPGDPALAGHGWSVRTGSGGPGIQNTWSADAVSFPSDSTALGGKVMLLRATTDGTAAGTQQAEVDTTQRKFQEGTYAARVYFNDAPTSGQDGDHVNETFYTITPDNSLYSELDNEYLPNGGWGGPGPTLYTTSWYSADAMDRQTHNVVSSLQGWHTLQMTVTGGTVTYYVDGQEYFSTTGKYYPREPMTIDFNEWFIDLPFTGSRTWDEKVNWVYYNATGSLTPSQVDAAVNGYESAGTHFTDTVPDA</sequence>
<protein>
    <submittedName>
        <fullName evidence="5">Hydrolase</fullName>
    </submittedName>
</protein>
<dbReference type="InterPro" id="IPR036966">
    <property type="entry name" value="CBM3_sf"/>
</dbReference>
<evidence type="ECO:0000259" key="4">
    <source>
        <dbReference type="PROSITE" id="PS51762"/>
    </source>
</evidence>
<feature type="compositionally biased region" description="Pro residues" evidence="1">
    <location>
        <begin position="198"/>
        <end position="207"/>
    </location>
</feature>
<keyword evidence="5" id="KW-0378">Hydrolase</keyword>
<keyword evidence="6" id="KW-1185">Reference proteome</keyword>
<dbReference type="RefSeq" id="WP_209338172.1">
    <property type="nucleotide sequence ID" value="NZ_JAGIQL010000005.1"/>
</dbReference>
<feature type="chain" id="PRO_5037005936" evidence="2">
    <location>
        <begin position="37"/>
        <end position="466"/>
    </location>
</feature>
<reference evidence="5" key="1">
    <citation type="submission" date="2021-03" db="EMBL/GenBank/DDBJ databases">
        <title>Whole genome sequence of Streptomyces bomunensis MMS17-BM035.</title>
        <authorList>
            <person name="Lee J.H."/>
        </authorList>
    </citation>
    <scope>NUCLEOTIDE SEQUENCE</scope>
    <source>
        <strain evidence="5">MMS17-BM035</strain>
    </source>
</reference>
<dbReference type="InterPro" id="IPR013320">
    <property type="entry name" value="ConA-like_dom_sf"/>
</dbReference>
<dbReference type="SMART" id="SM01067">
    <property type="entry name" value="CBM_3"/>
    <property type="match status" value="1"/>
</dbReference>
<evidence type="ECO:0000256" key="2">
    <source>
        <dbReference type="SAM" id="SignalP"/>
    </source>
</evidence>
<feature type="domain" description="CBM3" evidence="3">
    <location>
        <begin position="36"/>
        <end position="187"/>
    </location>
</feature>
<dbReference type="SUPFAM" id="SSF49899">
    <property type="entry name" value="Concanavalin A-like lectins/glucanases"/>
    <property type="match status" value="1"/>
</dbReference>
<feature type="region of interest" description="Disordered" evidence="1">
    <location>
        <begin position="176"/>
        <end position="211"/>
    </location>
</feature>
<dbReference type="GO" id="GO:0030248">
    <property type="term" value="F:cellulose binding"/>
    <property type="evidence" value="ECO:0007669"/>
    <property type="project" value="InterPro"/>
</dbReference>
<feature type="signal peptide" evidence="2">
    <location>
        <begin position="1"/>
        <end position="36"/>
    </location>
</feature>
<dbReference type="PROSITE" id="PS51762">
    <property type="entry name" value="GH16_2"/>
    <property type="match status" value="1"/>
</dbReference>
<evidence type="ECO:0000259" key="3">
    <source>
        <dbReference type="PROSITE" id="PS51172"/>
    </source>
</evidence>
<keyword evidence="2" id="KW-0732">Signal</keyword>
<dbReference type="PROSITE" id="PS51318">
    <property type="entry name" value="TAT"/>
    <property type="match status" value="1"/>
</dbReference>
<dbReference type="EMBL" id="JAGIQL010000005">
    <property type="protein sequence ID" value="MBP0456382.1"/>
    <property type="molecule type" value="Genomic_DNA"/>
</dbReference>
<dbReference type="InterPro" id="IPR008965">
    <property type="entry name" value="CBM2/CBM3_carb-bd_dom_sf"/>
</dbReference>
<dbReference type="Gene3D" id="2.60.40.710">
    <property type="entry name" value="Endoglucanase-like"/>
    <property type="match status" value="1"/>
</dbReference>
<name>A0A940RT25_9ACTN</name>
<dbReference type="InterPro" id="IPR000757">
    <property type="entry name" value="Beta-glucanase-like"/>
</dbReference>
<organism evidence="5 6">
    <name type="scientific">Streptomyces montanisoli</name>
    <dbReference type="NCBI Taxonomy" id="2798581"/>
    <lineage>
        <taxon>Bacteria</taxon>
        <taxon>Bacillati</taxon>
        <taxon>Actinomycetota</taxon>
        <taxon>Actinomycetes</taxon>
        <taxon>Kitasatosporales</taxon>
        <taxon>Streptomycetaceae</taxon>
        <taxon>Streptomyces</taxon>
    </lineage>
</organism>
<evidence type="ECO:0000256" key="1">
    <source>
        <dbReference type="SAM" id="MobiDB-lite"/>
    </source>
</evidence>
<dbReference type="AlphaFoldDB" id="A0A940RT25"/>
<feature type="domain" description="GH16" evidence="4">
    <location>
        <begin position="198"/>
        <end position="440"/>
    </location>
</feature>
<proteinExistence type="predicted"/>
<comment type="caution">
    <text evidence="5">The sequence shown here is derived from an EMBL/GenBank/DDBJ whole genome shotgun (WGS) entry which is preliminary data.</text>
</comment>
<dbReference type="InterPro" id="IPR001956">
    <property type="entry name" value="CBM3"/>
</dbReference>
<dbReference type="InterPro" id="IPR006311">
    <property type="entry name" value="TAT_signal"/>
</dbReference>
<dbReference type="Pfam" id="PF00942">
    <property type="entry name" value="CBM_3"/>
    <property type="match status" value="1"/>
</dbReference>
<evidence type="ECO:0000313" key="6">
    <source>
        <dbReference type="Proteomes" id="UP000670475"/>
    </source>
</evidence>
<evidence type="ECO:0000313" key="5">
    <source>
        <dbReference type="EMBL" id="MBP0456382.1"/>
    </source>
</evidence>
<accession>A0A940RT25</accession>
<dbReference type="Proteomes" id="UP000670475">
    <property type="component" value="Unassembled WGS sequence"/>
</dbReference>